<comment type="cofactor">
    <cofactor evidence="2">
        <name>[3Fe-4S] cluster</name>
        <dbReference type="ChEBI" id="CHEBI:21137"/>
    </cofactor>
</comment>
<gene>
    <name evidence="20" type="ORF">A3770_03p21970</name>
</gene>
<dbReference type="Gene3D" id="3.20.20.70">
    <property type="entry name" value="Aldolase class I"/>
    <property type="match status" value="2"/>
</dbReference>
<dbReference type="Pfam" id="PF01493">
    <property type="entry name" value="GXGXG"/>
    <property type="match status" value="1"/>
</dbReference>
<evidence type="ECO:0000256" key="12">
    <source>
        <dbReference type="ARBA" id="ARBA00023004"/>
    </source>
</evidence>
<dbReference type="InterPro" id="IPR017932">
    <property type="entry name" value="GATase_2_dom"/>
</dbReference>
<dbReference type="GO" id="GO:0019676">
    <property type="term" value="P:ammonia assimilation cycle"/>
    <property type="evidence" value="ECO:0007669"/>
    <property type="project" value="TreeGrafter"/>
</dbReference>
<dbReference type="InterPro" id="IPR006982">
    <property type="entry name" value="Glu_synth_centr_N"/>
</dbReference>
<comment type="pathway">
    <text evidence="4">Nitrogen metabolism.</text>
</comment>
<dbReference type="PROSITE" id="PS51278">
    <property type="entry name" value="GATASE_TYPE_2"/>
    <property type="match status" value="1"/>
</dbReference>
<evidence type="ECO:0000259" key="19">
    <source>
        <dbReference type="PROSITE" id="PS51278"/>
    </source>
</evidence>
<dbReference type="STRING" id="1764295.A0A5B8MGY1"/>
<dbReference type="Proteomes" id="UP000316726">
    <property type="component" value="Chromosome 3"/>
</dbReference>
<dbReference type="NCBIfam" id="NF008730">
    <property type="entry name" value="PRK11750.1"/>
    <property type="match status" value="1"/>
</dbReference>
<dbReference type="Gene3D" id="2.160.20.60">
    <property type="entry name" value="Glutamate synthase, alpha subunit, C-terminal domain"/>
    <property type="match status" value="1"/>
</dbReference>
<reference evidence="20 21" key="1">
    <citation type="submission" date="2018-07" db="EMBL/GenBank/DDBJ databases">
        <title>The complete nuclear genome of the prasinophyte Chloropicon primus (CCMP1205).</title>
        <authorList>
            <person name="Pombert J.-F."/>
            <person name="Otis C."/>
            <person name="Turmel M."/>
            <person name="Lemieux C."/>
        </authorList>
    </citation>
    <scope>NUCLEOTIDE SEQUENCE [LARGE SCALE GENOMIC DNA]</scope>
    <source>
        <strain evidence="20 21">CCMP1205</strain>
    </source>
</reference>
<dbReference type="GO" id="GO:0006537">
    <property type="term" value="P:glutamate biosynthetic process"/>
    <property type="evidence" value="ECO:0007669"/>
    <property type="project" value="UniProtKB-KW"/>
</dbReference>
<evidence type="ECO:0000256" key="11">
    <source>
        <dbReference type="ARBA" id="ARBA00023002"/>
    </source>
</evidence>
<dbReference type="UniPathway" id="UPA00045"/>
<evidence type="ECO:0000256" key="5">
    <source>
        <dbReference type="ARBA" id="ARBA00009716"/>
    </source>
</evidence>
<dbReference type="GO" id="GO:0051538">
    <property type="term" value="F:3 iron, 4 sulfur cluster binding"/>
    <property type="evidence" value="ECO:0007669"/>
    <property type="project" value="UniProtKB-KW"/>
</dbReference>
<keyword evidence="12" id="KW-0408">Iron</keyword>
<feature type="domain" description="Glutamine amidotransferase type-2" evidence="19">
    <location>
        <begin position="87"/>
        <end position="485"/>
    </location>
</feature>
<keyword evidence="10" id="KW-0315">Glutamine amidotransferase</keyword>
<evidence type="ECO:0000256" key="13">
    <source>
        <dbReference type="ARBA" id="ARBA00023014"/>
    </source>
</evidence>
<dbReference type="InterPro" id="IPR036485">
    <property type="entry name" value="Glu_synth_asu_C_sf"/>
</dbReference>
<evidence type="ECO:0000256" key="10">
    <source>
        <dbReference type="ARBA" id="ARBA00022962"/>
    </source>
</evidence>
<dbReference type="EMBL" id="CP031036">
    <property type="protein sequence ID" value="QDZ19679.1"/>
    <property type="molecule type" value="Genomic_DNA"/>
</dbReference>
<dbReference type="FunFam" id="3.20.20.70:FF:000084">
    <property type="entry name" value="Ferredoxin-dependent glutamate synthase, chloroplastic"/>
    <property type="match status" value="1"/>
</dbReference>
<dbReference type="InterPro" id="IPR029055">
    <property type="entry name" value="Ntn_hydrolases_N"/>
</dbReference>
<evidence type="ECO:0000256" key="15">
    <source>
        <dbReference type="ARBA" id="ARBA00023291"/>
    </source>
</evidence>
<evidence type="ECO:0000313" key="21">
    <source>
        <dbReference type="Proteomes" id="UP000316726"/>
    </source>
</evidence>
<dbReference type="Gene3D" id="3.60.20.10">
    <property type="entry name" value="Glutamine Phosphoribosylpyrophosphate, subunit 1, domain 1"/>
    <property type="match status" value="1"/>
</dbReference>
<dbReference type="GO" id="GO:0046872">
    <property type="term" value="F:metal ion binding"/>
    <property type="evidence" value="ECO:0007669"/>
    <property type="project" value="UniProtKB-KW"/>
</dbReference>
<dbReference type="GO" id="GO:0016041">
    <property type="term" value="F:glutamate synthase (ferredoxin) activity"/>
    <property type="evidence" value="ECO:0007669"/>
    <property type="project" value="UniProtKB-EC"/>
</dbReference>
<evidence type="ECO:0000256" key="9">
    <source>
        <dbReference type="ARBA" id="ARBA00022723"/>
    </source>
</evidence>
<evidence type="ECO:0000256" key="6">
    <source>
        <dbReference type="ARBA" id="ARBA00022605"/>
    </source>
</evidence>
<dbReference type="InterPro" id="IPR002489">
    <property type="entry name" value="Glu_synth_asu_C"/>
</dbReference>
<dbReference type="SUPFAM" id="SSF56235">
    <property type="entry name" value="N-terminal nucleophile aminohydrolases (Ntn hydrolases)"/>
    <property type="match status" value="1"/>
</dbReference>
<evidence type="ECO:0000256" key="1">
    <source>
        <dbReference type="ARBA" id="ARBA00001917"/>
    </source>
</evidence>
<dbReference type="InterPro" id="IPR002932">
    <property type="entry name" value="Glu_synthdom"/>
</dbReference>
<dbReference type="Pfam" id="PF04898">
    <property type="entry name" value="Glu_syn_central"/>
    <property type="match status" value="1"/>
</dbReference>
<evidence type="ECO:0000256" key="16">
    <source>
        <dbReference type="ARBA" id="ARBA00037928"/>
    </source>
</evidence>
<dbReference type="InterPro" id="IPR050711">
    <property type="entry name" value="ET-N_metabolism_enzyme"/>
</dbReference>
<evidence type="ECO:0000313" key="20">
    <source>
        <dbReference type="EMBL" id="QDZ19679.1"/>
    </source>
</evidence>
<keyword evidence="21" id="KW-1185">Reference proteome</keyword>
<comment type="cofactor">
    <cofactor evidence="1">
        <name>FMN</name>
        <dbReference type="ChEBI" id="CHEBI:58210"/>
    </cofactor>
</comment>
<evidence type="ECO:0000256" key="2">
    <source>
        <dbReference type="ARBA" id="ARBA00001927"/>
    </source>
</evidence>
<dbReference type="CDD" id="cd00982">
    <property type="entry name" value="gltB_C"/>
    <property type="match status" value="1"/>
</dbReference>
<dbReference type="Pfam" id="PF00310">
    <property type="entry name" value="GATase_2"/>
    <property type="match status" value="1"/>
</dbReference>
<keyword evidence="15" id="KW-0003">3Fe-4S</keyword>
<comment type="similarity">
    <text evidence="5">Belongs to the glutamate synthase family.</text>
</comment>
<dbReference type="CDD" id="cd02808">
    <property type="entry name" value="GltS_FMN"/>
    <property type="match status" value="1"/>
</dbReference>
<keyword evidence="8" id="KW-0288">FMN</keyword>
<keyword evidence="7" id="KW-0285">Flavoprotein</keyword>
<keyword evidence="11" id="KW-0560">Oxidoreductase</keyword>
<evidence type="ECO:0000256" key="17">
    <source>
        <dbReference type="ARBA" id="ARBA00039085"/>
    </source>
</evidence>
<protein>
    <recommendedName>
        <fullName evidence="17">glutamate synthase (ferredoxin)</fullName>
        <ecNumber evidence="17">1.4.7.1</ecNumber>
    </recommendedName>
</protein>
<dbReference type="SUPFAM" id="SSF69336">
    <property type="entry name" value="Alpha subunit of glutamate synthase, C-terminal domain"/>
    <property type="match status" value="1"/>
</dbReference>
<evidence type="ECO:0000256" key="18">
    <source>
        <dbReference type="SAM" id="MobiDB-lite"/>
    </source>
</evidence>
<dbReference type="EC" id="1.4.7.1" evidence="17"/>
<name>A0A5B8MGY1_9CHLO</name>
<evidence type="ECO:0000256" key="14">
    <source>
        <dbReference type="ARBA" id="ARBA00023164"/>
    </source>
</evidence>
<keyword evidence="9" id="KW-0479">Metal-binding</keyword>
<dbReference type="InterPro" id="IPR013785">
    <property type="entry name" value="Aldolase_TIM"/>
</dbReference>
<keyword evidence="14" id="KW-0314">Glutamate biosynthesis</keyword>
<dbReference type="Pfam" id="PF01645">
    <property type="entry name" value="Glu_synthase"/>
    <property type="match status" value="1"/>
</dbReference>
<dbReference type="PANTHER" id="PTHR11938">
    <property type="entry name" value="FAD NADPH DEHYDROGENASE/OXIDOREDUCTASE"/>
    <property type="match status" value="1"/>
</dbReference>
<dbReference type="PANTHER" id="PTHR11938:SF133">
    <property type="entry name" value="GLUTAMATE SYNTHASE (NADH)"/>
    <property type="match status" value="1"/>
</dbReference>
<evidence type="ECO:0000256" key="8">
    <source>
        <dbReference type="ARBA" id="ARBA00022643"/>
    </source>
</evidence>
<comment type="pathway">
    <text evidence="3">Energy metabolism; nitrogen metabolism.</text>
</comment>
<accession>A0A5B8MGY1</accession>
<keyword evidence="13" id="KW-0411">Iron-sulfur</keyword>
<feature type="region of interest" description="Disordered" evidence="18">
    <location>
        <begin position="28"/>
        <end position="52"/>
    </location>
</feature>
<keyword evidence="6" id="KW-0028">Amino-acid biosynthesis</keyword>
<dbReference type="CDD" id="cd00713">
    <property type="entry name" value="GltS"/>
    <property type="match status" value="1"/>
</dbReference>
<proteinExistence type="inferred from homology"/>
<organism evidence="20 21">
    <name type="scientific">Chloropicon primus</name>
    <dbReference type="NCBI Taxonomy" id="1764295"/>
    <lineage>
        <taxon>Eukaryota</taxon>
        <taxon>Viridiplantae</taxon>
        <taxon>Chlorophyta</taxon>
        <taxon>Chloropicophyceae</taxon>
        <taxon>Chloropicales</taxon>
        <taxon>Chloropicaceae</taxon>
        <taxon>Chloropicon</taxon>
    </lineage>
</organism>
<dbReference type="SUPFAM" id="SSF51395">
    <property type="entry name" value="FMN-linked oxidoreductases"/>
    <property type="match status" value="1"/>
</dbReference>
<sequence>MPSSSSSCSSSRCGSHLVVKHHVVRCSSASSSGHSSQGARLKPARRAARGVGKTLAGIRRHRHHPLLQQLNAEAVHFDDLFSERDACGVGFIASMKGERNHDVVDKAILGLGCMEHRGACSADNDSGDGAGVMTEIPWKLLASEMAGVEEGKCGVGMIFLPQDEGEAKTCRDFITRLAVERGFEVVGWRDVPVDSSVVGAMAKETEPVVAQIVVKQDLPTYEELDRELYILRKKIEQEVFEMYGPEDECYICSFSGKTVVYKGMLRSAVVQNYFLDLQNELFETAFCIYHRRFSTNTVPKWPLAQPMRFLGHNGEINTLQGNLNIMNSREKLLNHPLWEGHEEDLLPICKGKGASDSANLDRVAELLTKTEFDVEPTMMLLVPEAYENHPDLDTKYPEVKAFYKYFEGLQEGWDGPALLVFSDGDKVGARLDRNGLRPARFWQTEDDYIFVASEVGVLGDVFESAAKVVRKGRLGPGQMLSVDMRKGTFSTNIDIAKMAAAQKPYAEWAKNIKEIEGFAFKGECQLSAADALEMQIAFGYGIEDSQLIIEAMATDGNEATFCMGDTIALPVLSGRPHLLYDYFKQRFAQVTNPPIDPLREGIVMSLAVRLGKRGNLLKPEADSVVQANLSSPVLIEDELEEVMNTDFLQAKKFSTFFKAGSDMSKTIEKICKEAEEAVRAGCQCVVLSDKPEVGGFKDGKLSAEDPAIPILLIAGAVNHHLIDQGLRTEASIVCETAQAFSTHHFACLVGYGVSAVCPYLALETCRQWRMSPKTESLIKKGRVSNISIEDCQFNYRFAINKGLKKILSKMGFSLLSSYQGAQIFDIYGLAKDVVDTSFVGSVSRIGGMTMDDLARETMSFWNQAFPELPSKLPFFGFITSRPTGEYHAANPEMSKLLHKAVGLGGKNPAIENFRVYQEHMEKAPITTLRDMLEIKSDRDAIPIDEVEPASKIVERFCTGGMSLGAISRETHEVIAIAMNRIGGKSNSGEGGEDPIRWVPVDDVNEDGVSDSFDYLKGLQNGDIATSAVKQVASGRFGVTPHFLANANQLEIKIAQGAKPGEGGQLPGKKVSPYIASLRRSKPGVPLISPPPHHDIYSIEDLAQLIYDLHQVNENAKVSVKLVAQAGIGTIASGVAKANADVIQISGHDGGTGASPVSSIKHCGGPLELGLAETHISLTENQLRDRVILRADGGLRCGRDVMMSALLGADEYGFGTLAMIATGCIMARICHTNNCPVGVASQREDLRKKFPGTPSDLVNFFLFIAEEVREEMAAMGYRTMDELIGRGDLLKQRDVPLEKTQNFDASFLTQYAGSSSMVSSERISQATHSNGPQLEDTIIADKDFQNAVETEGTFDITTDIINVDRAFGGRIGGHVAYRYGDNGFAGSININLNGSAGQSFGCFLVGGINVKLVGEGNDYVCKGMAGGEVSIMPPADLQAEATSSVVIGNTALYGATGGRLFASGRAGERFSVRNSMADAVIEGVGDHCCEYMTGGCVVVLGPVGRNVGAGMTGGLGYFYDEDESFCSKLNTEIVIAQRVKSSAGEQQLKGLISDHFEKTKSKKAKMLLDNWSNELPKFWQIVPPSELGTPEAANEDIETEVMVEQNA</sequence>
<dbReference type="OrthoDB" id="4327079at2759"/>
<evidence type="ECO:0000256" key="3">
    <source>
        <dbReference type="ARBA" id="ARBA00004802"/>
    </source>
</evidence>
<dbReference type="FunFam" id="3.60.20.10:FF:000001">
    <property type="entry name" value="Glutamate synthase, large subunit"/>
    <property type="match status" value="1"/>
</dbReference>
<evidence type="ECO:0000256" key="7">
    <source>
        <dbReference type="ARBA" id="ARBA00022630"/>
    </source>
</evidence>
<evidence type="ECO:0000256" key="4">
    <source>
        <dbReference type="ARBA" id="ARBA00004909"/>
    </source>
</evidence>
<comment type="pathway">
    <text evidence="16">Amino-acid biosynthesis; L-glutamate biosynthesis via GLT pathway; L-glutamate from 2-oxoglutarate and L-glutamine (ferredoxin route): step 1/1.</text>
</comment>